<reference evidence="1 2" key="1">
    <citation type="submission" date="2016-05" db="EMBL/GenBank/DDBJ databases">
        <title>Microbial solvent formation.</title>
        <authorList>
            <person name="Poehlein A."/>
            <person name="Montoya Solano J.D."/>
            <person name="Flitsch S."/>
            <person name="Krabben P."/>
            <person name="Duerre P."/>
            <person name="Daniel R."/>
        </authorList>
    </citation>
    <scope>NUCLEOTIDE SEQUENCE [LARGE SCALE GENOMIC DNA]</scope>
    <source>
        <strain evidence="1 2">DSM 2619</strain>
    </source>
</reference>
<sequence>MGNIIKINMYVEMKRKKENKLKLKTIEEAILEYNNWIKTTSREDKIENYERFLQAQ</sequence>
<evidence type="ECO:0000313" key="2">
    <source>
        <dbReference type="Proteomes" id="UP000190890"/>
    </source>
</evidence>
<name>A0A1S8TC12_9CLOT</name>
<dbReference type="RefSeq" id="WP_198944359.1">
    <property type="nucleotide sequence ID" value="NZ_LZZM01000186.1"/>
</dbReference>
<evidence type="ECO:0000313" key="1">
    <source>
        <dbReference type="EMBL" id="OOM75347.1"/>
    </source>
</evidence>
<accession>A0A1S8TC12</accession>
<keyword evidence="2" id="KW-1185">Reference proteome</keyword>
<organism evidence="1 2">
    <name type="scientific">Clostridium puniceum</name>
    <dbReference type="NCBI Taxonomy" id="29367"/>
    <lineage>
        <taxon>Bacteria</taxon>
        <taxon>Bacillati</taxon>
        <taxon>Bacillota</taxon>
        <taxon>Clostridia</taxon>
        <taxon>Eubacteriales</taxon>
        <taxon>Clostridiaceae</taxon>
        <taxon>Clostridium</taxon>
    </lineage>
</organism>
<gene>
    <name evidence="1" type="ORF">CLPUN_32930</name>
</gene>
<dbReference type="Proteomes" id="UP000190890">
    <property type="component" value="Unassembled WGS sequence"/>
</dbReference>
<evidence type="ECO:0008006" key="3">
    <source>
        <dbReference type="Google" id="ProtNLM"/>
    </source>
</evidence>
<comment type="caution">
    <text evidence="1">The sequence shown here is derived from an EMBL/GenBank/DDBJ whole genome shotgun (WGS) entry which is preliminary data.</text>
</comment>
<proteinExistence type="predicted"/>
<dbReference type="AlphaFoldDB" id="A0A1S8TC12"/>
<protein>
    <recommendedName>
        <fullName evidence="3">Core-binding (CB) domain-containing protein</fullName>
    </recommendedName>
</protein>
<dbReference type="EMBL" id="LZZM01000186">
    <property type="protein sequence ID" value="OOM75347.1"/>
    <property type="molecule type" value="Genomic_DNA"/>
</dbReference>